<dbReference type="GO" id="GO:0005737">
    <property type="term" value="C:cytoplasm"/>
    <property type="evidence" value="ECO:0007669"/>
    <property type="project" value="TreeGrafter"/>
</dbReference>
<organism evidence="8 9">
    <name type="scientific">Bradyrhizobium elkanii</name>
    <dbReference type="NCBI Taxonomy" id="29448"/>
    <lineage>
        <taxon>Bacteria</taxon>
        <taxon>Pseudomonadati</taxon>
        <taxon>Pseudomonadota</taxon>
        <taxon>Alphaproteobacteria</taxon>
        <taxon>Hyphomicrobiales</taxon>
        <taxon>Nitrobacteraceae</taxon>
        <taxon>Bradyrhizobium</taxon>
    </lineage>
</organism>
<evidence type="ECO:0000256" key="6">
    <source>
        <dbReference type="ARBA" id="ARBA00023004"/>
    </source>
</evidence>
<comment type="caution">
    <text evidence="8">The sequence shown here is derived from an EMBL/GenBank/DDBJ whole genome shotgun (WGS) entry which is preliminary data.</text>
</comment>
<evidence type="ECO:0000313" key="8">
    <source>
        <dbReference type="EMBL" id="MBP1299799.1"/>
    </source>
</evidence>
<evidence type="ECO:0000256" key="1">
    <source>
        <dbReference type="ARBA" id="ARBA00001954"/>
    </source>
</evidence>
<keyword evidence="6" id="KW-0408">Iron</keyword>
<dbReference type="InterPro" id="IPR051323">
    <property type="entry name" value="AtsK-like"/>
</dbReference>
<feature type="domain" description="TauD/TfdA-like" evidence="7">
    <location>
        <begin position="58"/>
        <end position="315"/>
    </location>
</feature>
<evidence type="ECO:0000256" key="5">
    <source>
        <dbReference type="ARBA" id="ARBA00023002"/>
    </source>
</evidence>
<evidence type="ECO:0000256" key="2">
    <source>
        <dbReference type="ARBA" id="ARBA00005896"/>
    </source>
</evidence>
<reference evidence="8" key="1">
    <citation type="submission" date="2021-02" db="EMBL/GenBank/DDBJ databases">
        <title>Genomic Encyclopedia of Type Strains, Phase IV (KMG-V): Genome sequencing to study the core and pangenomes of soil and plant-associated prokaryotes.</title>
        <authorList>
            <person name="Whitman W."/>
        </authorList>
    </citation>
    <scope>NUCLEOTIDE SEQUENCE</scope>
    <source>
        <strain evidence="8">USDA 406</strain>
    </source>
</reference>
<dbReference type="SUPFAM" id="SSF51197">
    <property type="entry name" value="Clavaminate synthase-like"/>
    <property type="match status" value="1"/>
</dbReference>
<keyword evidence="4 8" id="KW-0223">Dioxygenase</keyword>
<comment type="similarity">
    <text evidence="2">Belongs to the TfdA dioxygenase family.</text>
</comment>
<gene>
    <name evidence="8" type="ORF">JOH49_009552</name>
</gene>
<keyword evidence="3" id="KW-0479">Metal-binding</keyword>
<evidence type="ECO:0000256" key="3">
    <source>
        <dbReference type="ARBA" id="ARBA00022723"/>
    </source>
</evidence>
<proteinExistence type="inferred from homology"/>
<dbReference type="GO" id="GO:0000908">
    <property type="term" value="F:taurine dioxygenase activity"/>
    <property type="evidence" value="ECO:0007669"/>
    <property type="project" value="UniProtKB-EC"/>
</dbReference>
<dbReference type="InterPro" id="IPR042098">
    <property type="entry name" value="TauD-like_sf"/>
</dbReference>
<keyword evidence="5 8" id="KW-0560">Oxidoreductase</keyword>
<dbReference type="Pfam" id="PF02668">
    <property type="entry name" value="TauD"/>
    <property type="match status" value="1"/>
</dbReference>
<sequence>MVDLRVGPIAYNVANAFAAQRNSFIWRTTAILENISMRATDTIDTVIPRTDIVKRAARIGAEIRNIKLSGDLPNQTIAAIKSLLLEHKVIFFRDQGHLDDAEQERFALRLGRLVPPPTFSAKMGTMSIFEIDSARGGIWTDNWHIDLAYVDAYPKILVLRGVLIPPVGGDTVWSNTAAAYLDLPPPLQRLADDLWAVHSHAFDFADIAHPSEVDKKLFDERLARASFETEHPVVRVHPETGERTLVLGFYVKRFVDVPKYAGQRLFDLFESHVTAPENTVRWNWKQGDVVIWDNRATMHYAAKDYGDQRRIVRRAAIDGEVPVSVDGRCSVPRVKVIKQASANVA</sequence>
<evidence type="ECO:0000313" key="9">
    <source>
        <dbReference type="Proteomes" id="UP000673383"/>
    </source>
</evidence>
<dbReference type="PANTHER" id="PTHR30468">
    <property type="entry name" value="ALPHA-KETOGLUTARATE-DEPENDENT SULFONATE DIOXYGENASE"/>
    <property type="match status" value="1"/>
</dbReference>
<protein>
    <submittedName>
        <fullName evidence="8">Taurine dioxygenase</fullName>
        <ecNumber evidence="8">1.14.11.17</ecNumber>
    </submittedName>
</protein>
<name>A0A8I2C942_BRAEL</name>
<comment type="cofactor">
    <cofactor evidence="1">
        <name>Fe(2+)</name>
        <dbReference type="ChEBI" id="CHEBI:29033"/>
    </cofactor>
</comment>
<accession>A0A8I2C942</accession>
<evidence type="ECO:0000256" key="4">
    <source>
        <dbReference type="ARBA" id="ARBA00022964"/>
    </source>
</evidence>
<dbReference type="Proteomes" id="UP000673383">
    <property type="component" value="Unassembled WGS sequence"/>
</dbReference>
<dbReference type="InterPro" id="IPR003819">
    <property type="entry name" value="TauD/TfdA-like"/>
</dbReference>
<dbReference type="Gene3D" id="3.60.130.10">
    <property type="entry name" value="Clavaminate synthase-like"/>
    <property type="match status" value="1"/>
</dbReference>
<dbReference type="EC" id="1.14.11.17" evidence="8"/>
<dbReference type="GO" id="GO:0046872">
    <property type="term" value="F:metal ion binding"/>
    <property type="evidence" value="ECO:0007669"/>
    <property type="project" value="UniProtKB-KW"/>
</dbReference>
<evidence type="ECO:0000259" key="7">
    <source>
        <dbReference type="Pfam" id="PF02668"/>
    </source>
</evidence>
<dbReference type="PANTHER" id="PTHR30468:SF5">
    <property type="entry name" value="ALPHA-KETOGLUTARATE-DEPENDENT SULFATE ESTER DIOXYGENASE"/>
    <property type="match status" value="1"/>
</dbReference>
<dbReference type="EMBL" id="JAFICZ010000001">
    <property type="protein sequence ID" value="MBP1299799.1"/>
    <property type="molecule type" value="Genomic_DNA"/>
</dbReference>
<dbReference type="AlphaFoldDB" id="A0A8I2C942"/>